<reference evidence="4 5" key="1">
    <citation type="journal article" date="2014" name="Antonie Van Leeuwenhoek">
        <title>Hyphomonas beringensis sp. nov. and Hyphomonas chukchiensis sp. nov., isolated from surface seawater of the Bering Sea and Chukchi Sea.</title>
        <authorList>
            <person name="Li C."/>
            <person name="Lai Q."/>
            <person name="Li G."/>
            <person name="Dong C."/>
            <person name="Wang J."/>
            <person name="Liao Y."/>
            <person name="Shao Z."/>
        </authorList>
    </citation>
    <scope>NUCLEOTIDE SEQUENCE [LARGE SCALE GENOMIC DNA]</scope>
    <source>
        <strain evidence="4 5">SCH89</strain>
    </source>
</reference>
<dbReference type="Pfam" id="PF01135">
    <property type="entry name" value="PCMT"/>
    <property type="match status" value="1"/>
</dbReference>
<sequence>MSFDAAREIMVDSQIRPNDVSDAPIVSAFLRTPREAFVPNSRKSVAYSELEIATSPGRSLWIPRDTGKLIKLAAIRPTDIVLVIGAGAGYEAALISHLSETVIALEETTELVDAMSERFATLGLDRAVAVEGNIAAGLPDQAPFDVIYVCGMVETVPDAWTAQLADGGRLATVVMEREGLGRGKVFTKAGDTVAARDGFDAFPPKFEQFNRKQAFVF</sequence>
<evidence type="ECO:0000313" key="5">
    <source>
        <dbReference type="Proteomes" id="UP000024942"/>
    </source>
</evidence>
<dbReference type="EMBL" id="ARYL01000009">
    <property type="protein sequence ID" value="KDA03004.1"/>
    <property type="molecule type" value="Genomic_DNA"/>
</dbReference>
<comment type="similarity">
    <text evidence="1">Belongs to the methyltransferase superfamily. L-isoaspartyl/D-aspartyl protein methyltransferase family.</text>
</comment>
<protein>
    <recommendedName>
        <fullName evidence="2">Protein-L-isoaspartate O-methyltransferase</fullName>
    </recommendedName>
    <alternativeName>
        <fullName evidence="3">Protein L-isoaspartyl methyltransferase</fullName>
    </alternativeName>
</protein>
<dbReference type="GO" id="GO:0005737">
    <property type="term" value="C:cytoplasm"/>
    <property type="evidence" value="ECO:0007669"/>
    <property type="project" value="TreeGrafter"/>
</dbReference>
<dbReference type="Proteomes" id="UP000024942">
    <property type="component" value="Unassembled WGS sequence"/>
</dbReference>
<gene>
    <name evidence="4" type="ORF">HOC_07504</name>
</gene>
<evidence type="ECO:0000256" key="1">
    <source>
        <dbReference type="ARBA" id="ARBA00005369"/>
    </source>
</evidence>
<dbReference type="PATRIC" id="fig|1280953.3.peg.1521"/>
<dbReference type="GO" id="GO:0004719">
    <property type="term" value="F:protein-L-isoaspartate (D-aspartate) O-methyltransferase activity"/>
    <property type="evidence" value="ECO:0007669"/>
    <property type="project" value="InterPro"/>
</dbReference>
<organism evidence="4 5">
    <name type="scientific">Hyphomonas oceanitis SCH89</name>
    <dbReference type="NCBI Taxonomy" id="1280953"/>
    <lineage>
        <taxon>Bacteria</taxon>
        <taxon>Pseudomonadati</taxon>
        <taxon>Pseudomonadota</taxon>
        <taxon>Alphaproteobacteria</taxon>
        <taxon>Hyphomonadales</taxon>
        <taxon>Hyphomonadaceae</taxon>
        <taxon>Hyphomonas</taxon>
    </lineage>
</organism>
<dbReference type="PANTHER" id="PTHR11579">
    <property type="entry name" value="PROTEIN-L-ISOASPARTATE O-METHYLTRANSFERASE"/>
    <property type="match status" value="1"/>
</dbReference>
<dbReference type="STRING" id="1280953.HOC_07504"/>
<dbReference type="OrthoDB" id="9798496at2"/>
<comment type="caution">
    <text evidence="4">The sequence shown here is derived from an EMBL/GenBank/DDBJ whole genome shotgun (WGS) entry which is preliminary data.</text>
</comment>
<evidence type="ECO:0000256" key="3">
    <source>
        <dbReference type="ARBA" id="ARBA00030757"/>
    </source>
</evidence>
<evidence type="ECO:0000256" key="2">
    <source>
        <dbReference type="ARBA" id="ARBA00013346"/>
    </source>
</evidence>
<dbReference type="Gene3D" id="3.40.50.150">
    <property type="entry name" value="Vaccinia Virus protein VP39"/>
    <property type="match status" value="1"/>
</dbReference>
<dbReference type="eggNOG" id="COG2518">
    <property type="taxonomic scope" value="Bacteria"/>
</dbReference>
<dbReference type="SUPFAM" id="SSF53335">
    <property type="entry name" value="S-adenosyl-L-methionine-dependent methyltransferases"/>
    <property type="match status" value="1"/>
</dbReference>
<evidence type="ECO:0000313" key="4">
    <source>
        <dbReference type="EMBL" id="KDA03004.1"/>
    </source>
</evidence>
<proteinExistence type="inferred from homology"/>
<keyword evidence="5" id="KW-1185">Reference proteome</keyword>
<dbReference type="InterPro" id="IPR000682">
    <property type="entry name" value="PCMT"/>
</dbReference>
<dbReference type="InterPro" id="IPR029063">
    <property type="entry name" value="SAM-dependent_MTases_sf"/>
</dbReference>
<dbReference type="PANTHER" id="PTHR11579:SF18">
    <property type="entry name" value="PROTEIN-L-ISOASPARTATE O-METHYLTRANSFERASE"/>
    <property type="match status" value="1"/>
</dbReference>
<accession>A0A059G8G2</accession>
<dbReference type="AlphaFoldDB" id="A0A059G8G2"/>
<name>A0A059G8G2_9PROT</name>
<dbReference type="RefSeq" id="WP_035537185.1">
    <property type="nucleotide sequence ID" value="NZ_ARYL01000009.1"/>
</dbReference>